<dbReference type="Proteomes" id="UP000812287">
    <property type="component" value="Unassembled WGS sequence"/>
</dbReference>
<keyword evidence="3" id="KW-1185">Reference proteome</keyword>
<evidence type="ECO:0000256" key="1">
    <source>
        <dbReference type="SAM" id="MobiDB-lite"/>
    </source>
</evidence>
<dbReference type="GeneID" id="66098890"/>
<reference evidence="2" key="1">
    <citation type="submission" date="2020-11" db="EMBL/GenBank/DDBJ databases">
        <title>Adaptations for nitrogen fixation in a non-lichenized fungal sporocarp promotes dispersal by wood-feeding termites.</title>
        <authorList>
            <consortium name="DOE Joint Genome Institute"/>
            <person name="Koch R.A."/>
            <person name="Yoon G."/>
            <person name="Arayal U."/>
            <person name="Lail K."/>
            <person name="Amirebrahimi M."/>
            <person name="Labutti K."/>
            <person name="Lipzen A."/>
            <person name="Riley R."/>
            <person name="Barry K."/>
            <person name="Henrissat B."/>
            <person name="Grigoriev I.V."/>
            <person name="Herr J.R."/>
            <person name="Aime M.C."/>
        </authorList>
    </citation>
    <scope>NUCLEOTIDE SEQUENCE</scope>
    <source>
        <strain evidence="2">MCA 3950</strain>
    </source>
</reference>
<evidence type="ECO:0000313" key="3">
    <source>
        <dbReference type="Proteomes" id="UP000812287"/>
    </source>
</evidence>
<dbReference type="OrthoDB" id="2901595at2759"/>
<comment type="caution">
    <text evidence="2">The sequence shown here is derived from an EMBL/GenBank/DDBJ whole genome shotgun (WGS) entry which is preliminary data.</text>
</comment>
<organism evidence="2 3">
    <name type="scientific">Guyanagaster necrorhizus</name>
    <dbReference type="NCBI Taxonomy" id="856835"/>
    <lineage>
        <taxon>Eukaryota</taxon>
        <taxon>Fungi</taxon>
        <taxon>Dikarya</taxon>
        <taxon>Basidiomycota</taxon>
        <taxon>Agaricomycotina</taxon>
        <taxon>Agaricomycetes</taxon>
        <taxon>Agaricomycetidae</taxon>
        <taxon>Agaricales</taxon>
        <taxon>Marasmiineae</taxon>
        <taxon>Physalacriaceae</taxon>
        <taxon>Guyanagaster</taxon>
    </lineage>
</organism>
<evidence type="ECO:0000313" key="2">
    <source>
        <dbReference type="EMBL" id="KAG7452280.1"/>
    </source>
</evidence>
<feature type="region of interest" description="Disordered" evidence="1">
    <location>
        <begin position="86"/>
        <end position="163"/>
    </location>
</feature>
<dbReference type="AlphaFoldDB" id="A0A9P7W5F6"/>
<protein>
    <submittedName>
        <fullName evidence="2">Uncharacterized protein</fullName>
    </submittedName>
</protein>
<accession>A0A9P7W5F6</accession>
<dbReference type="EMBL" id="MU250524">
    <property type="protein sequence ID" value="KAG7452280.1"/>
    <property type="molecule type" value="Genomic_DNA"/>
</dbReference>
<feature type="compositionally biased region" description="Polar residues" evidence="1">
    <location>
        <begin position="142"/>
        <end position="163"/>
    </location>
</feature>
<sequence>MARSTCKRPMMTRARRALVRRALQLGTAVSSVLQEFNITEITLSRIINNFHNDDIEEDAWYLDGRNPNVSLSPKVHERKNLMRRTLRESTGTASHARPVRQSKHKLLGGKTNVLSAPDHSSEQESKRTPIVPLSASDDIPGTSLSHSHLSNDAPIPQSQPFAATHTASTADSVSLFLRHIGRDDLKAKFDKLEIRTRKDLLTLSEHVKDPICCQNLQMAFKLSITEWIVLVKAFLDYAESDGH</sequence>
<feature type="compositionally biased region" description="Basic residues" evidence="1">
    <location>
        <begin position="97"/>
        <end position="107"/>
    </location>
</feature>
<gene>
    <name evidence="2" type="ORF">BT62DRAFT_1000027</name>
</gene>
<dbReference type="RefSeq" id="XP_043045780.1">
    <property type="nucleotide sequence ID" value="XM_043176603.1"/>
</dbReference>
<name>A0A9P7W5F6_9AGAR</name>
<proteinExistence type="predicted"/>